<proteinExistence type="predicted"/>
<sequence>KATKASGITASVHTHLITLCIPKYIYKFDIGAEDQRDELLAPIYMPSRPRYALRSPHDALSLRNYKKEHSDVLGDRIAELHLSPKLLGNQ</sequence>
<dbReference type="Proteomes" id="UP000887565">
    <property type="component" value="Unplaced"/>
</dbReference>
<evidence type="ECO:0000313" key="2">
    <source>
        <dbReference type="WBParaSite" id="nRc.2.0.1.t34410-RA"/>
    </source>
</evidence>
<dbReference type="AlphaFoldDB" id="A0A915K6R8"/>
<keyword evidence="1" id="KW-1185">Reference proteome</keyword>
<reference evidence="2" key="1">
    <citation type="submission" date="2022-11" db="UniProtKB">
        <authorList>
            <consortium name="WormBaseParasite"/>
        </authorList>
    </citation>
    <scope>IDENTIFICATION</scope>
</reference>
<evidence type="ECO:0000313" key="1">
    <source>
        <dbReference type="Proteomes" id="UP000887565"/>
    </source>
</evidence>
<dbReference type="WBParaSite" id="nRc.2.0.1.t34410-RA">
    <property type="protein sequence ID" value="nRc.2.0.1.t34410-RA"/>
    <property type="gene ID" value="nRc.2.0.1.g34410"/>
</dbReference>
<name>A0A915K6R8_ROMCU</name>
<accession>A0A915K6R8</accession>
<organism evidence="1 2">
    <name type="scientific">Romanomermis culicivorax</name>
    <name type="common">Nematode worm</name>
    <dbReference type="NCBI Taxonomy" id="13658"/>
    <lineage>
        <taxon>Eukaryota</taxon>
        <taxon>Metazoa</taxon>
        <taxon>Ecdysozoa</taxon>
        <taxon>Nematoda</taxon>
        <taxon>Enoplea</taxon>
        <taxon>Dorylaimia</taxon>
        <taxon>Mermithida</taxon>
        <taxon>Mermithoidea</taxon>
        <taxon>Mermithidae</taxon>
        <taxon>Romanomermis</taxon>
    </lineage>
</organism>
<protein>
    <submittedName>
        <fullName evidence="2">Uncharacterized protein</fullName>
    </submittedName>
</protein>